<accession>A0ABZ2CQ90</accession>
<dbReference type="SUPFAM" id="SSF53474">
    <property type="entry name" value="alpha/beta-Hydrolases"/>
    <property type="match status" value="1"/>
</dbReference>
<name>A0ABZ2CQ90_9BACI</name>
<evidence type="ECO:0000259" key="1">
    <source>
        <dbReference type="Pfam" id="PF00561"/>
    </source>
</evidence>
<dbReference type="GO" id="GO:0016787">
    <property type="term" value="F:hydrolase activity"/>
    <property type="evidence" value="ECO:0007669"/>
    <property type="project" value="UniProtKB-KW"/>
</dbReference>
<dbReference type="PANTHER" id="PTHR43265">
    <property type="entry name" value="ESTERASE ESTD"/>
    <property type="match status" value="1"/>
</dbReference>
<reference evidence="2 3" key="1">
    <citation type="submission" date="2023-10" db="EMBL/GenBank/DDBJ databases">
        <title>Niallia locisalis sp.nov. isolated from a salt pond sample.</title>
        <authorList>
            <person name="Li X.-J."/>
            <person name="Dong L."/>
        </authorList>
    </citation>
    <scope>NUCLEOTIDE SEQUENCE [LARGE SCALE GENOMIC DNA]</scope>
    <source>
        <strain evidence="2 3">DSM 29761</strain>
    </source>
</reference>
<dbReference type="RefSeq" id="WP_338452170.1">
    <property type="nucleotide sequence ID" value="NZ_CP137640.1"/>
</dbReference>
<protein>
    <submittedName>
        <fullName evidence="2">Alpha/beta fold hydrolase</fullName>
    </submittedName>
</protein>
<evidence type="ECO:0000313" key="3">
    <source>
        <dbReference type="Proteomes" id="UP001357223"/>
    </source>
</evidence>
<feature type="domain" description="AB hydrolase-1" evidence="1">
    <location>
        <begin position="32"/>
        <end position="146"/>
    </location>
</feature>
<dbReference type="EMBL" id="CP137640">
    <property type="protein sequence ID" value="WVX83284.1"/>
    <property type="molecule type" value="Genomic_DNA"/>
</dbReference>
<dbReference type="InterPro" id="IPR029058">
    <property type="entry name" value="AB_hydrolase_fold"/>
</dbReference>
<dbReference type="InterPro" id="IPR053145">
    <property type="entry name" value="AB_hydrolase_Est10"/>
</dbReference>
<dbReference type="Pfam" id="PF00561">
    <property type="entry name" value="Abhydrolase_1"/>
    <property type="match status" value="1"/>
</dbReference>
<dbReference type="InterPro" id="IPR000073">
    <property type="entry name" value="AB_hydrolase_1"/>
</dbReference>
<sequence length="270" mass="30429">MMKKSVFIKWKNEQLAAVIDYPTNLEEGKNYPLIIICHGFIGSKVGVDRLFVKAAKELTQDQFIVLRFDLSGCGESSGEYGRTGLHDFINQLETVIDFACRVKHVDPEQITVLGHSLGGATAVLTAVNDKRVKRLILWSAVANPYEDIRRIVGKETVRSLKYRSEIDYLGYTLTEPFFESLARYQPLQIADRFIGNVLIVHGTGDEEIPVRYAKDYEQAFSKRACGNAASYEIAGANHTISNGGHFTDLIHITRKWIRNDMKITLNQNVS</sequence>
<organism evidence="2 3">
    <name type="scientific">Niallia oryzisoli</name>
    <dbReference type="NCBI Taxonomy" id="1737571"/>
    <lineage>
        <taxon>Bacteria</taxon>
        <taxon>Bacillati</taxon>
        <taxon>Bacillota</taxon>
        <taxon>Bacilli</taxon>
        <taxon>Bacillales</taxon>
        <taxon>Bacillaceae</taxon>
        <taxon>Niallia</taxon>
    </lineage>
</organism>
<proteinExistence type="predicted"/>
<dbReference type="Gene3D" id="3.40.50.1820">
    <property type="entry name" value="alpha/beta hydrolase"/>
    <property type="match status" value="1"/>
</dbReference>
<keyword evidence="2" id="KW-0378">Hydrolase</keyword>
<dbReference type="Proteomes" id="UP001357223">
    <property type="component" value="Chromosome"/>
</dbReference>
<dbReference type="PANTHER" id="PTHR43265:SF1">
    <property type="entry name" value="ESTERASE ESTD"/>
    <property type="match status" value="1"/>
</dbReference>
<keyword evidence="3" id="KW-1185">Reference proteome</keyword>
<evidence type="ECO:0000313" key="2">
    <source>
        <dbReference type="EMBL" id="WVX83284.1"/>
    </source>
</evidence>
<gene>
    <name evidence="2" type="ORF">R4Z09_09960</name>
</gene>